<proteinExistence type="predicted"/>
<sequence length="130" mass="15785">MKIIQRRCSPNSLTTSNWFSLYHEFPEHFIWNGQHKVWTEGVCNNKVIGRIYIVYPYHGELFFERILLNHLRGPTSFEDLRAIDDEVCATFKEAVERRRILEHDYYMRHTLIEASRVRMAPHFDIYLYLY</sequence>
<gene>
    <name evidence="1" type="ORF">LIER_12151</name>
</gene>
<keyword evidence="2" id="KW-1185">Reference proteome</keyword>
<evidence type="ECO:0000313" key="1">
    <source>
        <dbReference type="EMBL" id="GAA0154063.1"/>
    </source>
</evidence>
<name>A0AAV3PSN3_LITER</name>
<organism evidence="1 2">
    <name type="scientific">Lithospermum erythrorhizon</name>
    <name type="common">Purple gromwell</name>
    <name type="synonym">Lithospermum officinale var. erythrorhizon</name>
    <dbReference type="NCBI Taxonomy" id="34254"/>
    <lineage>
        <taxon>Eukaryota</taxon>
        <taxon>Viridiplantae</taxon>
        <taxon>Streptophyta</taxon>
        <taxon>Embryophyta</taxon>
        <taxon>Tracheophyta</taxon>
        <taxon>Spermatophyta</taxon>
        <taxon>Magnoliopsida</taxon>
        <taxon>eudicotyledons</taxon>
        <taxon>Gunneridae</taxon>
        <taxon>Pentapetalae</taxon>
        <taxon>asterids</taxon>
        <taxon>lamiids</taxon>
        <taxon>Boraginales</taxon>
        <taxon>Boraginaceae</taxon>
        <taxon>Boraginoideae</taxon>
        <taxon>Lithospermeae</taxon>
        <taxon>Lithospermum</taxon>
    </lineage>
</organism>
<reference evidence="1 2" key="1">
    <citation type="submission" date="2024-01" db="EMBL/GenBank/DDBJ databases">
        <title>The complete chloroplast genome sequence of Lithospermum erythrorhizon: insights into the phylogenetic relationship among Boraginaceae species and the maternal lineages of purple gromwells.</title>
        <authorList>
            <person name="Okada T."/>
            <person name="Watanabe K."/>
        </authorList>
    </citation>
    <scope>NUCLEOTIDE SEQUENCE [LARGE SCALE GENOMIC DNA]</scope>
</reference>
<evidence type="ECO:0000313" key="2">
    <source>
        <dbReference type="Proteomes" id="UP001454036"/>
    </source>
</evidence>
<dbReference type="EMBL" id="BAABME010002310">
    <property type="protein sequence ID" value="GAA0154063.1"/>
    <property type="molecule type" value="Genomic_DNA"/>
</dbReference>
<protein>
    <submittedName>
        <fullName evidence="1">Uncharacterized protein</fullName>
    </submittedName>
</protein>
<dbReference type="AlphaFoldDB" id="A0AAV3PSN3"/>
<comment type="caution">
    <text evidence="1">The sequence shown here is derived from an EMBL/GenBank/DDBJ whole genome shotgun (WGS) entry which is preliminary data.</text>
</comment>
<dbReference type="Proteomes" id="UP001454036">
    <property type="component" value="Unassembled WGS sequence"/>
</dbReference>
<accession>A0AAV3PSN3</accession>